<comment type="subcellular location">
    <subcellularLocation>
        <location evidence="9">Cytoplasm</location>
    </subcellularLocation>
    <text evidence="9">The SRP-RNC complex is targeted to the cytoplasmic membrane.</text>
</comment>
<evidence type="ECO:0000256" key="1">
    <source>
        <dbReference type="ARBA" id="ARBA00005450"/>
    </source>
</evidence>
<dbReference type="RefSeq" id="WP_183164681.1">
    <property type="nucleotide sequence ID" value="NZ_JACHXI010000001.1"/>
</dbReference>
<evidence type="ECO:0000256" key="7">
    <source>
        <dbReference type="ARBA" id="ARBA00023274"/>
    </source>
</evidence>
<keyword evidence="3 9" id="KW-0378">Hydrolase</keyword>
<keyword evidence="6 9" id="KW-0733">Signal recognition particle</keyword>
<evidence type="ECO:0000256" key="3">
    <source>
        <dbReference type="ARBA" id="ARBA00022801"/>
    </source>
</evidence>
<dbReference type="GO" id="GO:0005525">
    <property type="term" value="F:GTP binding"/>
    <property type="evidence" value="ECO:0007669"/>
    <property type="project" value="UniProtKB-UniRule"/>
</dbReference>
<keyword evidence="2 9" id="KW-0547">Nucleotide-binding</keyword>
<dbReference type="SMART" id="SM00962">
    <property type="entry name" value="SRP54"/>
    <property type="match status" value="1"/>
</dbReference>
<dbReference type="GO" id="GO:0008312">
    <property type="term" value="F:7S RNA binding"/>
    <property type="evidence" value="ECO:0007669"/>
    <property type="project" value="InterPro"/>
</dbReference>
<dbReference type="SMART" id="SM00963">
    <property type="entry name" value="SRP54_N"/>
    <property type="match status" value="1"/>
</dbReference>
<comment type="similarity">
    <text evidence="1 9">Belongs to the GTP-binding SRP family. SRP54 subfamily.</text>
</comment>
<feature type="domain" description="SRP54-type proteins GTP-binding" evidence="11">
    <location>
        <begin position="269"/>
        <end position="282"/>
    </location>
</feature>
<dbReference type="GO" id="GO:0048500">
    <property type="term" value="C:signal recognition particle"/>
    <property type="evidence" value="ECO:0007669"/>
    <property type="project" value="UniProtKB-UniRule"/>
</dbReference>
<dbReference type="Pfam" id="PF00448">
    <property type="entry name" value="SRP54"/>
    <property type="match status" value="1"/>
</dbReference>
<evidence type="ECO:0000256" key="6">
    <source>
        <dbReference type="ARBA" id="ARBA00023135"/>
    </source>
</evidence>
<name>A0A839SXN4_AZOMA</name>
<feature type="coiled-coil region" evidence="10">
    <location>
        <begin position="297"/>
        <end position="324"/>
    </location>
</feature>
<comment type="caution">
    <text evidence="12">The sequence shown here is derived from an EMBL/GenBank/DDBJ whole genome shotgun (WGS) entry which is preliminary data.</text>
</comment>
<feature type="binding site" evidence="9">
    <location>
        <begin position="248"/>
        <end position="251"/>
    </location>
    <ligand>
        <name>GTP</name>
        <dbReference type="ChEBI" id="CHEBI:37565"/>
    </ligand>
</feature>
<comment type="subunit">
    <text evidence="9">Part of the signal recognition particle protein translocation system, which is composed of SRP and FtsY. SRP is a ribonucleoprotein composed of Ffh and a 4.5S RNA molecule.</text>
</comment>
<dbReference type="Gene3D" id="1.10.260.30">
    <property type="entry name" value="Signal recognition particle, SRP54 subunit, M-domain"/>
    <property type="match status" value="1"/>
</dbReference>
<dbReference type="PROSITE" id="PS00300">
    <property type="entry name" value="SRP54"/>
    <property type="match status" value="1"/>
</dbReference>
<reference evidence="12 13" key="1">
    <citation type="submission" date="2020-08" db="EMBL/GenBank/DDBJ databases">
        <title>Genomic Encyclopedia of Type Strains, Phase III (KMG-III): the genomes of soil and plant-associated and newly described type strains.</title>
        <authorList>
            <person name="Whitman W."/>
        </authorList>
    </citation>
    <scope>NUCLEOTIDE SEQUENCE [LARGE SCALE GENOMIC DNA]</scope>
    <source>
        <strain evidence="12 13">CECT 4462</strain>
    </source>
</reference>
<dbReference type="PANTHER" id="PTHR11564:SF5">
    <property type="entry name" value="SIGNAL RECOGNITION PARTICLE SUBUNIT SRP54"/>
    <property type="match status" value="1"/>
</dbReference>
<evidence type="ECO:0000259" key="11">
    <source>
        <dbReference type="PROSITE" id="PS00300"/>
    </source>
</evidence>
<comment type="function">
    <text evidence="9">Involved in targeting and insertion of nascent membrane proteins into the cytoplasmic membrane. Binds to the hydrophobic signal sequence of the ribosome-nascent chain (RNC) as it emerges from the ribosomes. The SRP-RNC complex is then targeted to the cytoplasmic membrane where it interacts with the SRP receptor FtsY. Interaction with FtsY leads to the transfer of the RNC complex to the Sec translocase for insertion into the membrane, the hydrolysis of GTP by both Ffh and FtsY, and the dissociation of the SRP-FtsY complex into the individual components.</text>
</comment>
<dbReference type="Pfam" id="PF02978">
    <property type="entry name" value="SRP_SPB"/>
    <property type="match status" value="1"/>
</dbReference>
<keyword evidence="4 9" id="KW-0694">RNA-binding</keyword>
<accession>A0A839SXN4</accession>
<keyword evidence="13" id="KW-1185">Reference proteome</keyword>
<dbReference type="GO" id="GO:0006614">
    <property type="term" value="P:SRP-dependent cotranslational protein targeting to membrane"/>
    <property type="evidence" value="ECO:0007669"/>
    <property type="project" value="InterPro"/>
</dbReference>
<keyword evidence="10" id="KW-0175">Coiled coil</keyword>
<dbReference type="CDD" id="cd18539">
    <property type="entry name" value="SRP_G"/>
    <property type="match status" value="1"/>
</dbReference>
<evidence type="ECO:0000256" key="10">
    <source>
        <dbReference type="SAM" id="Coils"/>
    </source>
</evidence>
<dbReference type="HAMAP" id="MF_00306">
    <property type="entry name" value="SRP54"/>
    <property type="match status" value="1"/>
</dbReference>
<dbReference type="Pfam" id="PF02881">
    <property type="entry name" value="SRP54_N"/>
    <property type="match status" value="1"/>
</dbReference>
<dbReference type="InterPro" id="IPR022941">
    <property type="entry name" value="SRP54"/>
</dbReference>
<dbReference type="PANTHER" id="PTHR11564">
    <property type="entry name" value="SIGNAL RECOGNITION PARTICLE 54K PROTEIN SRP54"/>
    <property type="match status" value="1"/>
</dbReference>
<evidence type="ECO:0000256" key="5">
    <source>
        <dbReference type="ARBA" id="ARBA00023134"/>
    </source>
</evidence>
<dbReference type="EC" id="3.6.5.4" evidence="9"/>
<comment type="catalytic activity">
    <reaction evidence="8 9">
        <text>GTP + H2O = GDP + phosphate + H(+)</text>
        <dbReference type="Rhea" id="RHEA:19669"/>
        <dbReference type="ChEBI" id="CHEBI:15377"/>
        <dbReference type="ChEBI" id="CHEBI:15378"/>
        <dbReference type="ChEBI" id="CHEBI:37565"/>
        <dbReference type="ChEBI" id="CHEBI:43474"/>
        <dbReference type="ChEBI" id="CHEBI:58189"/>
        <dbReference type="EC" id="3.6.5.4"/>
    </reaction>
</comment>
<sequence length="458" mass="49578">MFENLTDRLSQTLRHVTGKAKLTEDNIRDTLREVRMALLEADVALPVVKDFVGKVKERAVGTEVSKSLTPGQAFVKIVRTELEELMGSANEDLALNAVPPAVVLMAGLQGAGKTTTVGKLARFLKERKKKSVLVVSADIYRPAAIKQLETLAAEVGVTFYPSDSSQKPVDIAQAAIREAKLKFIDVVLVDTAGRLHIDTGMMQEIQAVHAAIKPVETLFIVDSMTGQDAANTAKAFGDALPLTGVILTKVDGDARGGAALSVRAITGKPIKFLGMGEKSDALDPFHPDRVASRILGMGDVLSLIEQAEQNLDRERAEKLTSKLKKGKGFDLEDFRDQLQQMKSMGGFGSLMEKLPAIGGINLSQMGNVQDTAEKQFSQMEAIINSMTQAERRNPDIISGSRKRRIALGSGTQVQDVGRVIKQHKQMQKMMKKVTGKGGMAKMMRGMGSMFPGGGMPKF</sequence>
<comment type="domain">
    <text evidence="9">Composed of three domains: the N-terminal N domain, which is responsible for interactions with the ribosome, the central G domain, which binds GTP, and the C-terminal M domain, which binds the RNA and the signal sequence of the RNC.</text>
</comment>
<keyword evidence="7 9" id="KW-0687">Ribonucleoprotein</keyword>
<keyword evidence="9" id="KW-0963">Cytoplasm</keyword>
<protein>
    <recommendedName>
        <fullName evidence="9">Signal recognition particle protein</fullName>
        <ecNumber evidence="9">3.6.5.4</ecNumber>
    </recommendedName>
    <alternativeName>
        <fullName evidence="9">Fifty-four homolog</fullName>
    </alternativeName>
</protein>
<organism evidence="12 13">
    <name type="scientific">Azomonas macrocytogenes</name>
    <name type="common">Azotobacter macrocytogenes</name>
    <dbReference type="NCBI Taxonomy" id="69962"/>
    <lineage>
        <taxon>Bacteria</taxon>
        <taxon>Pseudomonadati</taxon>
        <taxon>Pseudomonadota</taxon>
        <taxon>Gammaproteobacteria</taxon>
        <taxon>Pseudomonadales</taxon>
        <taxon>Pseudomonadaceae</taxon>
        <taxon>Azomonas</taxon>
    </lineage>
</organism>
<feature type="binding site" evidence="9">
    <location>
        <begin position="190"/>
        <end position="194"/>
    </location>
    <ligand>
        <name>GTP</name>
        <dbReference type="ChEBI" id="CHEBI:37565"/>
    </ligand>
</feature>
<dbReference type="SMART" id="SM00382">
    <property type="entry name" value="AAA"/>
    <property type="match status" value="1"/>
</dbReference>
<proteinExistence type="inferred from homology"/>
<gene>
    <name evidence="9" type="primary">ffh</name>
    <name evidence="12" type="ORF">FHR87_000038</name>
</gene>
<dbReference type="EMBL" id="JACHXI010000001">
    <property type="protein sequence ID" value="MBB3101678.1"/>
    <property type="molecule type" value="Genomic_DNA"/>
</dbReference>
<evidence type="ECO:0000256" key="8">
    <source>
        <dbReference type="ARBA" id="ARBA00048027"/>
    </source>
</evidence>
<keyword evidence="5 9" id="KW-0342">GTP-binding</keyword>
<dbReference type="InterPro" id="IPR003593">
    <property type="entry name" value="AAA+_ATPase"/>
</dbReference>
<dbReference type="InterPro" id="IPR000897">
    <property type="entry name" value="SRP54_GTPase_dom"/>
</dbReference>
<dbReference type="AlphaFoldDB" id="A0A839SXN4"/>
<dbReference type="SUPFAM" id="SSF52540">
    <property type="entry name" value="P-loop containing nucleoside triphosphate hydrolases"/>
    <property type="match status" value="1"/>
</dbReference>
<evidence type="ECO:0000313" key="12">
    <source>
        <dbReference type="EMBL" id="MBB3101678.1"/>
    </source>
</evidence>
<evidence type="ECO:0000256" key="9">
    <source>
        <dbReference type="HAMAP-Rule" id="MF_00306"/>
    </source>
</evidence>
<dbReference type="InterPro" id="IPR004125">
    <property type="entry name" value="Signal_recog_particle_SRP54_M"/>
</dbReference>
<evidence type="ECO:0000256" key="4">
    <source>
        <dbReference type="ARBA" id="ARBA00022884"/>
    </source>
</evidence>
<dbReference type="Gene3D" id="3.40.50.300">
    <property type="entry name" value="P-loop containing nucleotide triphosphate hydrolases"/>
    <property type="match status" value="1"/>
</dbReference>
<evidence type="ECO:0000256" key="2">
    <source>
        <dbReference type="ARBA" id="ARBA00022741"/>
    </source>
</evidence>
<dbReference type="NCBIfam" id="TIGR00959">
    <property type="entry name" value="ffh"/>
    <property type="match status" value="1"/>
</dbReference>
<dbReference type="FunFam" id="3.40.50.300:FF:000022">
    <property type="entry name" value="Signal recognition particle 54 kDa subunit"/>
    <property type="match status" value="1"/>
</dbReference>
<dbReference type="InterPro" id="IPR042101">
    <property type="entry name" value="SRP54_N_sf"/>
</dbReference>
<dbReference type="SUPFAM" id="SSF47446">
    <property type="entry name" value="Signal peptide-binding domain"/>
    <property type="match status" value="1"/>
</dbReference>
<dbReference type="InterPro" id="IPR004780">
    <property type="entry name" value="SRP"/>
</dbReference>
<evidence type="ECO:0000313" key="13">
    <source>
        <dbReference type="Proteomes" id="UP000549250"/>
    </source>
</evidence>
<dbReference type="GO" id="GO:0003924">
    <property type="term" value="F:GTPase activity"/>
    <property type="evidence" value="ECO:0007669"/>
    <property type="project" value="UniProtKB-UniRule"/>
</dbReference>
<feature type="binding site" evidence="9">
    <location>
        <begin position="107"/>
        <end position="114"/>
    </location>
    <ligand>
        <name>GTP</name>
        <dbReference type="ChEBI" id="CHEBI:37565"/>
    </ligand>
</feature>
<dbReference type="InterPro" id="IPR013822">
    <property type="entry name" value="Signal_recog_particl_SRP54_hlx"/>
</dbReference>
<dbReference type="InterPro" id="IPR036891">
    <property type="entry name" value="Signal_recog_part_SRP54_M_sf"/>
</dbReference>
<dbReference type="Gene3D" id="1.20.120.140">
    <property type="entry name" value="Signal recognition particle SRP54, nucleotide-binding domain"/>
    <property type="match status" value="1"/>
</dbReference>
<dbReference type="InterPro" id="IPR027417">
    <property type="entry name" value="P-loop_NTPase"/>
</dbReference>
<dbReference type="Proteomes" id="UP000549250">
    <property type="component" value="Unassembled WGS sequence"/>
</dbReference>